<evidence type="ECO:0000313" key="4">
    <source>
        <dbReference type="Proteomes" id="UP000503447"/>
    </source>
</evidence>
<dbReference type="EMBL" id="CP053452">
    <property type="protein sequence ID" value="QJW99319.1"/>
    <property type="molecule type" value="Genomic_DNA"/>
</dbReference>
<dbReference type="Pfam" id="PF20002">
    <property type="entry name" value="fvmX3-analog"/>
    <property type="match status" value="1"/>
</dbReference>
<gene>
    <name evidence="3" type="ORF">FTUN_6925</name>
</gene>
<evidence type="ECO:0000313" key="3">
    <source>
        <dbReference type="EMBL" id="QJW99319.1"/>
    </source>
</evidence>
<keyword evidence="4" id="KW-1185">Reference proteome</keyword>
<feature type="region of interest" description="Disordered" evidence="1">
    <location>
        <begin position="59"/>
        <end position="85"/>
    </location>
</feature>
<dbReference type="Proteomes" id="UP000503447">
    <property type="component" value="Chromosome"/>
</dbReference>
<proteinExistence type="predicted"/>
<dbReference type="KEGG" id="ftj:FTUN_6925"/>
<evidence type="ECO:0000256" key="1">
    <source>
        <dbReference type="SAM" id="MobiDB-lite"/>
    </source>
</evidence>
<dbReference type="RefSeq" id="WP_171474301.1">
    <property type="nucleotide sequence ID" value="NZ_CP053452.2"/>
</dbReference>
<evidence type="ECO:0000259" key="2">
    <source>
        <dbReference type="Pfam" id="PF20002"/>
    </source>
</evidence>
<accession>A0A6M5YZ49</accession>
<organism evidence="3 4">
    <name type="scientific">Frigoriglobus tundricola</name>
    <dbReference type="NCBI Taxonomy" id="2774151"/>
    <lineage>
        <taxon>Bacteria</taxon>
        <taxon>Pseudomonadati</taxon>
        <taxon>Planctomycetota</taxon>
        <taxon>Planctomycetia</taxon>
        <taxon>Gemmatales</taxon>
        <taxon>Gemmataceae</taxon>
        <taxon>Frigoriglobus</taxon>
    </lineage>
</organism>
<dbReference type="AlphaFoldDB" id="A0A6M5YZ49"/>
<sequence>MAEMIIMLRRDPSTGKQNIIIKLDSEPDALPIEHEQMHRALAEKVLGRKLEDNDEIIVEREGETQPAAPVGKPNEPAKQKAGNKG</sequence>
<dbReference type="InterPro" id="IPR045483">
    <property type="entry name" value="fvmX3-analog"/>
</dbReference>
<reference evidence="4" key="1">
    <citation type="submission" date="2020-05" db="EMBL/GenBank/DDBJ databases">
        <title>Frigoriglobus tundricola gen. nov., sp. nov., a psychrotolerant cellulolytic planctomycete of the family Gemmataceae with two divergent copies of 16S rRNA gene.</title>
        <authorList>
            <person name="Kulichevskaya I.S."/>
            <person name="Ivanova A.A."/>
            <person name="Naumoff D.G."/>
            <person name="Beletsky A.V."/>
            <person name="Rijpstra W.I.C."/>
            <person name="Sinninghe Damste J.S."/>
            <person name="Mardanov A.V."/>
            <person name="Ravin N.V."/>
            <person name="Dedysh S.N."/>
        </authorList>
    </citation>
    <scope>NUCLEOTIDE SEQUENCE [LARGE SCALE GENOMIC DNA]</scope>
    <source>
        <strain evidence="4">PL17</strain>
    </source>
</reference>
<feature type="domain" description="FtsH ternary system" evidence="2">
    <location>
        <begin position="1"/>
        <end position="85"/>
    </location>
</feature>
<protein>
    <recommendedName>
        <fullName evidence="2">FtsH ternary system domain-containing protein</fullName>
    </recommendedName>
</protein>
<name>A0A6M5YZ49_9BACT</name>